<dbReference type="PANTHER" id="PTHR43293">
    <property type="entry name" value="ACETATE COA-TRANSFERASE YDIF"/>
    <property type="match status" value="1"/>
</dbReference>
<name>A0A391P3K4_9FIRM</name>
<protein>
    <submittedName>
        <fullName evidence="1">Malonate decarboxylase subunit alpha</fullName>
    </submittedName>
</protein>
<dbReference type="RefSeq" id="WP_117603706.1">
    <property type="nucleotide sequence ID" value="NZ_BHGK01000001.1"/>
</dbReference>
<dbReference type="PANTHER" id="PTHR43293:SF2">
    <property type="entry name" value="MALONATE DECARBOXYLASE ALPHA SUBUNIT"/>
    <property type="match status" value="1"/>
</dbReference>
<dbReference type="AlphaFoldDB" id="A0A391P3K4"/>
<proteinExistence type="predicted"/>
<evidence type="ECO:0000313" key="2">
    <source>
        <dbReference type="Proteomes" id="UP000265643"/>
    </source>
</evidence>
<dbReference type="SUPFAM" id="SSF100950">
    <property type="entry name" value="NagB/RpiA/CoA transferase-like"/>
    <property type="match status" value="2"/>
</dbReference>
<dbReference type="Pfam" id="PF16957">
    <property type="entry name" value="Mal_decarbox_Al"/>
    <property type="match status" value="1"/>
</dbReference>
<dbReference type="NCBIfam" id="TIGR01110">
    <property type="entry name" value="mdcA"/>
    <property type="match status" value="1"/>
</dbReference>
<keyword evidence="2" id="KW-1185">Reference proteome</keyword>
<sequence length="548" mass="60275">MIRHEVDAWDTERQKKREKMEAIYQFSDGKVVKEDQIKQLLETAIRPGETVAIEGDNQKQAVQLSKGLATVDPKKVNGLHIVMSCTQMQEHLDIFELGIAEKLDFSYAGNAAKRLPEMIEAGTVKVGAIHTYLEMFSRMFTDLIPNVCLCVAEEADKDGNLYTGPNTEETPTIVEATAFKSGVVIVQVNKLVDKVTRIDIPGEWVDVVVPTEEPCVIEPIMTRDPQYIKDVHVLQGMMAIKGIYAKHLVTRMNHGIGFNTAAIELLLPTYGEELGLKGKICTNWVSNPIPAMIPAIETGWVKSVVAFGSELGMEDYVRERSDVFFTGADGSLRSNRCYAQMAGMYGIDMFTGSTLQMDADGNSSTVTKGRITGFGGAPNMGSNPHGRRHSSPAWNSMITNPSDPMAKGNKLVTQIVRTQTKAGPTFVEQLDAVEVGKQAGFDEPPVMIYGEDLTHLITEVGLGYVYMGETPEERRKIIAAVAGDTPVGHTITTKEINELRAAGKVAFPEDLGIDPSEATRERLAAKNMKEITDWSDGLYKAPPKFKNW</sequence>
<dbReference type="Proteomes" id="UP000265643">
    <property type="component" value="Unassembled WGS sequence"/>
</dbReference>
<accession>A0A391P3K4</accession>
<reference evidence="2" key="1">
    <citation type="submission" date="2018-09" db="EMBL/GenBank/DDBJ databases">
        <title>Draft Genome Sequence of Mediterraneibacter sp. KCTC 15684.</title>
        <authorList>
            <person name="Kim J.S."/>
            <person name="Han K.I."/>
            <person name="Suh M.K."/>
            <person name="Lee K.C."/>
            <person name="Eom M.K."/>
            <person name="Lee J.H."/>
            <person name="Park S.H."/>
            <person name="Kang S.W."/>
            <person name="Park J.E."/>
            <person name="Oh B.S."/>
            <person name="Yu S.Y."/>
            <person name="Choi S.H."/>
            <person name="Lee D.H."/>
            <person name="Yoon H."/>
            <person name="Kim B."/>
            <person name="Yang S.J."/>
            <person name="Lee J.S."/>
        </authorList>
    </citation>
    <scope>NUCLEOTIDE SEQUENCE [LARGE SCALE GENOMIC DNA]</scope>
    <source>
        <strain evidence="2">KCTC 15684</strain>
    </source>
</reference>
<gene>
    <name evidence="1" type="primary">mdcA</name>
    <name evidence="1" type="ORF">KGMB01110_26010</name>
</gene>
<comment type="caution">
    <text evidence="1">The sequence shown here is derived from an EMBL/GenBank/DDBJ whole genome shotgun (WGS) entry which is preliminary data.</text>
</comment>
<evidence type="ECO:0000313" key="1">
    <source>
        <dbReference type="EMBL" id="GCA68165.1"/>
    </source>
</evidence>
<organism evidence="1 2">
    <name type="scientific">Mediterraneibacter butyricigenes</name>
    <dbReference type="NCBI Taxonomy" id="2316025"/>
    <lineage>
        <taxon>Bacteria</taxon>
        <taxon>Bacillati</taxon>
        <taxon>Bacillota</taxon>
        <taxon>Clostridia</taxon>
        <taxon>Lachnospirales</taxon>
        <taxon>Lachnospiraceae</taxon>
        <taxon>Mediterraneibacter</taxon>
    </lineage>
</organism>
<dbReference type="InterPro" id="IPR037171">
    <property type="entry name" value="NagB/RpiA_transferase-like"/>
</dbReference>
<dbReference type="EMBL" id="BHGK01000001">
    <property type="protein sequence ID" value="GCA68165.1"/>
    <property type="molecule type" value="Genomic_DNA"/>
</dbReference>
<dbReference type="Gene3D" id="3.40.1080.10">
    <property type="entry name" value="Glutaconate Coenzyme A-transferase"/>
    <property type="match status" value="1"/>
</dbReference>
<dbReference type="InterPro" id="IPR005777">
    <property type="entry name" value="MadA"/>
</dbReference>
<dbReference type="GO" id="GO:0016740">
    <property type="term" value="F:transferase activity"/>
    <property type="evidence" value="ECO:0007669"/>
    <property type="project" value="InterPro"/>
</dbReference>